<protein>
    <recommendedName>
        <fullName evidence="6">Carboxylic ester hydrolase</fullName>
        <ecNumber evidence="6">3.1.1.-</ecNumber>
    </recommendedName>
</protein>
<evidence type="ECO:0000256" key="1">
    <source>
        <dbReference type="ARBA" id="ARBA00005964"/>
    </source>
</evidence>
<dbReference type="Gene3D" id="3.40.50.1820">
    <property type="entry name" value="alpha/beta hydrolase"/>
    <property type="match status" value="1"/>
</dbReference>
<comment type="similarity">
    <text evidence="1 6">Belongs to the type-B carboxylesterase/lipase family.</text>
</comment>
<evidence type="ECO:0000256" key="5">
    <source>
        <dbReference type="PIRSR" id="PIRSR600997-1"/>
    </source>
</evidence>
<dbReference type="InterPro" id="IPR019826">
    <property type="entry name" value="Carboxylesterase_B_AS"/>
</dbReference>
<organism evidence="8 9">
    <name type="scientific">Calicophoron daubneyi</name>
    <name type="common">Rumen fluke</name>
    <name type="synonym">Paramphistomum daubneyi</name>
    <dbReference type="NCBI Taxonomy" id="300641"/>
    <lineage>
        <taxon>Eukaryota</taxon>
        <taxon>Metazoa</taxon>
        <taxon>Spiralia</taxon>
        <taxon>Lophotrochozoa</taxon>
        <taxon>Platyhelminthes</taxon>
        <taxon>Trematoda</taxon>
        <taxon>Digenea</taxon>
        <taxon>Plagiorchiida</taxon>
        <taxon>Pronocephalata</taxon>
        <taxon>Paramphistomoidea</taxon>
        <taxon>Paramphistomidae</taxon>
        <taxon>Calicophoron</taxon>
    </lineage>
</organism>
<dbReference type="InterPro" id="IPR002018">
    <property type="entry name" value="CarbesteraseB"/>
</dbReference>
<dbReference type="GO" id="GO:0003990">
    <property type="term" value="F:acetylcholinesterase activity"/>
    <property type="evidence" value="ECO:0007669"/>
    <property type="project" value="TreeGrafter"/>
</dbReference>
<feature type="active site" description="Charge relay system" evidence="5">
    <location>
        <position position="378"/>
    </location>
</feature>
<evidence type="ECO:0000256" key="4">
    <source>
        <dbReference type="ARBA" id="ARBA00023157"/>
    </source>
</evidence>
<dbReference type="EC" id="3.1.1.-" evidence="6"/>
<name>A0AAV2TWY7_CALDB</name>
<keyword evidence="2" id="KW-0719">Serine esterase</keyword>
<dbReference type="InterPro" id="IPR029058">
    <property type="entry name" value="AB_hydrolase_fold"/>
</dbReference>
<dbReference type="InterPro" id="IPR050654">
    <property type="entry name" value="AChE-related_enzymes"/>
</dbReference>
<dbReference type="SUPFAM" id="SSF53474">
    <property type="entry name" value="alpha/beta-Hydrolases"/>
    <property type="match status" value="1"/>
</dbReference>
<evidence type="ECO:0000259" key="7">
    <source>
        <dbReference type="Pfam" id="PF00135"/>
    </source>
</evidence>
<comment type="caution">
    <text evidence="8">The sequence shown here is derived from an EMBL/GenBank/DDBJ whole genome shotgun (WGS) entry which is preliminary data.</text>
</comment>
<dbReference type="GO" id="GO:0005615">
    <property type="term" value="C:extracellular space"/>
    <property type="evidence" value="ECO:0007669"/>
    <property type="project" value="TreeGrafter"/>
</dbReference>
<keyword evidence="6" id="KW-0732">Signal</keyword>
<dbReference type="PROSITE" id="PS00941">
    <property type="entry name" value="CARBOXYLESTERASE_B_2"/>
    <property type="match status" value="1"/>
</dbReference>
<evidence type="ECO:0000256" key="6">
    <source>
        <dbReference type="RuleBase" id="RU361235"/>
    </source>
</evidence>
<feature type="active site" description="Acyl-ester intermediate" evidence="5">
    <location>
        <position position="249"/>
    </location>
</feature>
<keyword evidence="3 6" id="KW-0378">Hydrolase</keyword>
<dbReference type="PANTHER" id="PTHR43918:SF4">
    <property type="entry name" value="CARBOXYLIC ESTER HYDROLASE"/>
    <property type="match status" value="1"/>
</dbReference>
<dbReference type="PRINTS" id="PR00878">
    <property type="entry name" value="CHOLNESTRASE"/>
</dbReference>
<proteinExistence type="inferred from homology"/>
<keyword evidence="4" id="KW-1015">Disulfide bond</keyword>
<dbReference type="GO" id="GO:0019695">
    <property type="term" value="P:choline metabolic process"/>
    <property type="evidence" value="ECO:0007669"/>
    <property type="project" value="TreeGrafter"/>
</dbReference>
<dbReference type="GO" id="GO:0006581">
    <property type="term" value="P:acetylcholine catabolic process"/>
    <property type="evidence" value="ECO:0007669"/>
    <property type="project" value="TreeGrafter"/>
</dbReference>
<feature type="active site" description="Charge relay system" evidence="5">
    <location>
        <position position="513"/>
    </location>
</feature>
<feature type="signal peptide" evidence="6">
    <location>
        <begin position="1"/>
        <end position="20"/>
    </location>
</feature>
<dbReference type="Pfam" id="PF00135">
    <property type="entry name" value="COesterase"/>
    <property type="match status" value="1"/>
</dbReference>
<dbReference type="PANTHER" id="PTHR43918">
    <property type="entry name" value="ACETYLCHOLINESTERASE"/>
    <property type="match status" value="1"/>
</dbReference>
<dbReference type="InterPro" id="IPR019819">
    <property type="entry name" value="Carboxylesterase_B_CS"/>
</dbReference>
<dbReference type="PROSITE" id="PS00122">
    <property type="entry name" value="CARBOXYLESTERASE_B_1"/>
    <property type="match status" value="1"/>
</dbReference>
<evidence type="ECO:0000313" key="8">
    <source>
        <dbReference type="EMBL" id="CAL5141034.1"/>
    </source>
</evidence>
<dbReference type="GO" id="GO:0005886">
    <property type="term" value="C:plasma membrane"/>
    <property type="evidence" value="ECO:0007669"/>
    <property type="project" value="TreeGrafter"/>
</dbReference>
<dbReference type="Proteomes" id="UP001497525">
    <property type="component" value="Unassembled WGS sequence"/>
</dbReference>
<feature type="chain" id="PRO_5043105433" description="Carboxylic ester hydrolase" evidence="6">
    <location>
        <begin position="21"/>
        <end position="668"/>
    </location>
</feature>
<evidence type="ECO:0000313" key="9">
    <source>
        <dbReference type="Proteomes" id="UP001497525"/>
    </source>
</evidence>
<gene>
    <name evidence="8" type="ORF">CDAUBV1_LOCUS16317</name>
</gene>
<accession>A0AAV2TWY7</accession>
<dbReference type="InterPro" id="IPR000997">
    <property type="entry name" value="Cholinesterase"/>
</dbReference>
<evidence type="ECO:0000256" key="3">
    <source>
        <dbReference type="ARBA" id="ARBA00022801"/>
    </source>
</evidence>
<reference evidence="8" key="1">
    <citation type="submission" date="2024-06" db="EMBL/GenBank/DDBJ databases">
        <authorList>
            <person name="Liu X."/>
            <person name="Lenzi L."/>
            <person name="Haldenby T S."/>
            <person name="Uol C."/>
        </authorList>
    </citation>
    <scope>NUCLEOTIDE SEQUENCE</scope>
</reference>
<feature type="domain" description="Carboxylesterase type B" evidence="7">
    <location>
        <begin position="43"/>
        <end position="567"/>
    </location>
</feature>
<sequence length="668" mass="76903">MFGVAHIILFFLGGIDLACTSEPVSPAPTPVPETPWQCPPDRPQTATNVGIFCGIREIVHWPDGVASKVDIYYGIRYGQPPVGQLRFRKPLPPVPQPHRVFSVAEMPPSCPQPKDTLFQDSPAVRMWQPNTPLNEDCLFLNIWVPNSNVDEAENERKKLAVMVWIYGGSFYTGTSTLSVYDGRFLAARQNIIVASLNYRVGPFGFLYMNNEEVPGNMGLWDQREAMKWVKDHIADFGGDPERITLFGESAGAVSVSTHVISPWSHGFFTNAIMQSGSIFGNWALATGMELLNQTHRFSTHLGCTQNFDADKIACLRKKSVGELLDAHNQMFDPSTYFSVPFPPVLDNHFLPYSSNLQFRQLRFLKPTGALMFGMNKNEGSYFLLYAFVQNSNWRNTLTQLPIKNRGDYLRCLRQVLDLDDDDQPEFTEPLVRYTDFEYENYQNLPSLALWTERLETISSDRSFKCPTIDMAKAVTNENRIPGRRRAPTLPVYFYEFQHRTVSVPWPEWTGTMHGYEIEYVFGIPFSPHFQATFYRFTDEERRLSDMLMTYWANFARSGDPNILPGQKHVIELNRQQSDEQGAEDKLIDDYLTRVKLPHSLRNSRFLSWPEFRNLTESYTVFGQQPGNITIGVAPRHRQCAFWRRWYPALLQYVERNRQRCDGRSKRHK</sequence>
<dbReference type="EMBL" id="CAXLJL010000822">
    <property type="protein sequence ID" value="CAL5141034.1"/>
    <property type="molecule type" value="Genomic_DNA"/>
</dbReference>
<dbReference type="AlphaFoldDB" id="A0AAV2TWY7"/>
<evidence type="ECO:0000256" key="2">
    <source>
        <dbReference type="ARBA" id="ARBA00022487"/>
    </source>
</evidence>